<evidence type="ECO:0000256" key="6">
    <source>
        <dbReference type="ARBA" id="ARBA00053551"/>
    </source>
</evidence>
<dbReference type="InterPro" id="IPR000523">
    <property type="entry name" value="Mg_chelatse_chII-like_cat_dom"/>
</dbReference>
<evidence type="ECO:0000256" key="3">
    <source>
        <dbReference type="ARBA" id="ARBA00022741"/>
    </source>
</evidence>
<dbReference type="InterPro" id="IPR052989">
    <property type="entry name" value="Mg-chelatase_DI-like"/>
</dbReference>
<feature type="compositionally biased region" description="Low complexity" evidence="7">
    <location>
        <begin position="340"/>
        <end position="356"/>
    </location>
</feature>
<keyword evidence="3" id="KW-0547">Nucleotide-binding</keyword>
<organism evidence="9 10">
    <name type="scientific">Herbaspirillum frisingense</name>
    <dbReference type="NCBI Taxonomy" id="92645"/>
    <lineage>
        <taxon>Bacteria</taxon>
        <taxon>Pseudomonadati</taxon>
        <taxon>Pseudomonadota</taxon>
        <taxon>Betaproteobacteria</taxon>
        <taxon>Burkholderiales</taxon>
        <taxon>Oxalobacteraceae</taxon>
        <taxon>Herbaspirillum</taxon>
    </lineage>
</organism>
<evidence type="ECO:0000313" key="10">
    <source>
        <dbReference type="Proteomes" id="UP000462435"/>
    </source>
</evidence>
<gene>
    <name evidence="9" type="ORF">GAK35_00112</name>
</gene>
<dbReference type="SUPFAM" id="SSF52540">
    <property type="entry name" value="P-loop containing nucleoside triphosphate hydrolases"/>
    <property type="match status" value="1"/>
</dbReference>
<dbReference type="Pfam" id="PF01078">
    <property type="entry name" value="Mg_chelatase"/>
    <property type="match status" value="1"/>
</dbReference>
<dbReference type="NCBIfam" id="TIGR02442">
    <property type="entry name" value="Cob-chelat-sub"/>
    <property type="match status" value="1"/>
</dbReference>
<evidence type="ECO:0000256" key="2">
    <source>
        <dbReference type="ARBA" id="ARBA00005799"/>
    </source>
</evidence>
<dbReference type="Pfam" id="PF13519">
    <property type="entry name" value="VWA_2"/>
    <property type="match status" value="1"/>
</dbReference>
<comment type="function">
    <text evidence="6">Involved in bacteriochlorophyll biosynthesis; introduces a magnesium ion into protoporphyrin IX to yield Mg-protoporphyrin IX.</text>
</comment>
<reference evidence="10" key="1">
    <citation type="journal article" date="2020" name="MBio">
        <title>Horizontal gene transfer to a defensive symbiont with a reduced genome amongst a multipartite beetle microbiome.</title>
        <authorList>
            <person name="Waterworth S.C."/>
            <person name="Florez L.V."/>
            <person name="Rees E.R."/>
            <person name="Hertweck C."/>
            <person name="Kaltenpoth M."/>
            <person name="Kwan J.C."/>
        </authorList>
    </citation>
    <scope>NUCLEOTIDE SEQUENCE [LARGE SCALE GENOMIC DNA]</scope>
</reference>
<evidence type="ECO:0000256" key="1">
    <source>
        <dbReference type="ARBA" id="ARBA00004800"/>
    </source>
</evidence>
<evidence type="ECO:0000256" key="4">
    <source>
        <dbReference type="ARBA" id="ARBA00022840"/>
    </source>
</evidence>
<dbReference type="GO" id="GO:0005524">
    <property type="term" value="F:ATP binding"/>
    <property type="evidence" value="ECO:0007669"/>
    <property type="project" value="UniProtKB-KW"/>
</dbReference>
<dbReference type="Gene3D" id="3.40.50.300">
    <property type="entry name" value="P-loop containing nucleotide triphosphate hydrolases"/>
    <property type="match status" value="1"/>
</dbReference>
<dbReference type="InterPro" id="IPR036465">
    <property type="entry name" value="vWFA_dom_sf"/>
</dbReference>
<dbReference type="InterPro" id="IPR002035">
    <property type="entry name" value="VWF_A"/>
</dbReference>
<feature type="region of interest" description="Disordered" evidence="7">
    <location>
        <begin position="340"/>
        <end position="393"/>
    </location>
</feature>
<dbReference type="SMART" id="SM00382">
    <property type="entry name" value="AAA"/>
    <property type="match status" value="1"/>
</dbReference>
<dbReference type="Pfam" id="PF17863">
    <property type="entry name" value="AAA_lid_2"/>
    <property type="match status" value="1"/>
</dbReference>
<dbReference type="InterPro" id="IPR027417">
    <property type="entry name" value="P-loop_NTPase"/>
</dbReference>
<comment type="similarity">
    <text evidence="2">Belongs to the Mg-chelatase subunits D/I family.</text>
</comment>
<evidence type="ECO:0000256" key="5">
    <source>
        <dbReference type="ARBA" id="ARBA00030759"/>
    </source>
</evidence>
<dbReference type="CDD" id="cd01451">
    <property type="entry name" value="vWA_Magnesium_chelatase"/>
    <property type="match status" value="1"/>
</dbReference>
<dbReference type="SUPFAM" id="SSF53300">
    <property type="entry name" value="vWA-like"/>
    <property type="match status" value="1"/>
</dbReference>
<dbReference type="InterPro" id="IPR012804">
    <property type="entry name" value="Cob_chelat_sub_put"/>
</dbReference>
<comment type="pathway">
    <text evidence="1">Porphyrin-containing compound metabolism; bacteriochlorophyll biosynthesis.</text>
</comment>
<protein>
    <recommendedName>
        <fullName evidence="5">Mg-protoporphyrin IX chelatase</fullName>
    </recommendedName>
</protein>
<accession>A0A7V8G0H4</accession>
<feature type="compositionally biased region" description="Acidic residues" evidence="7">
    <location>
        <begin position="371"/>
        <end position="384"/>
    </location>
</feature>
<comment type="caution">
    <text evidence="9">The sequence shown here is derived from an EMBL/GenBank/DDBJ whole genome shotgun (WGS) entry which is preliminary data.</text>
</comment>
<dbReference type="Proteomes" id="UP000462435">
    <property type="component" value="Unassembled WGS sequence"/>
</dbReference>
<dbReference type="PANTHER" id="PTHR35023:SF1">
    <property type="entry name" value="MG-PROTOPORPHYRIN IX CHELATASE"/>
    <property type="match status" value="1"/>
</dbReference>
<proteinExistence type="inferred from homology"/>
<evidence type="ECO:0000256" key="7">
    <source>
        <dbReference type="SAM" id="MobiDB-lite"/>
    </source>
</evidence>
<dbReference type="Gene3D" id="1.10.8.80">
    <property type="entry name" value="Magnesium chelatase subunit I, C-Terminal domain"/>
    <property type="match status" value="1"/>
</dbReference>
<dbReference type="Gene3D" id="3.40.50.410">
    <property type="entry name" value="von Willebrand factor, type A domain"/>
    <property type="match status" value="1"/>
</dbReference>
<evidence type="ECO:0000259" key="8">
    <source>
        <dbReference type="PROSITE" id="PS50234"/>
    </source>
</evidence>
<dbReference type="AlphaFoldDB" id="A0A7V8G0H4"/>
<feature type="domain" description="VWFA" evidence="8">
    <location>
        <begin position="491"/>
        <end position="634"/>
    </location>
</feature>
<dbReference type="SMART" id="SM00327">
    <property type="entry name" value="VWA"/>
    <property type="match status" value="1"/>
</dbReference>
<dbReference type="PROSITE" id="PS50234">
    <property type="entry name" value="VWFA"/>
    <property type="match status" value="1"/>
</dbReference>
<sequence length="679" mass="71183">MSAARQAGYPFSAIVGQPLLKQALLLCAVDPGIGGVLVRGDKGTAKSTAARGLTQVLPPIVRIAGCAFNCAPGQPAAACEACNAEQGGKQGEADVPFVTLPLGATEDRVLGALDLQKALQGAQRAFQPGLLAAAHRGILYIDEVNLLADHLVDVLLDVAAMGVNAVQREGLSVTHPARFTLVGTMNLEEGDLRPQLLDRFGLMVEVTAPREKSVRAEVVRRRIAYESDPAGFAGHWQAGQDALRERIADAQRLLPQVALDDAMLELISHLCCEFEVASLRADIVMHKTARAIAALEARLRVTPDDIRAAAQLVLPHRSRRKPFEQTGMDQDKLDELVDQARAPQPQEPSAPQQPQQGSDGEDAPQTPPPAPDEDGADDGADDGPDNGQGEGGTQTFAVAAAGAARKISVDIAPAMPAPAAAGRRSTVHDATRGNALRAVPDANPDRLAVGATLRSAAVRGALADDGMADGRLRVTGADLHRQVRSGKGANLIVFVVDASGSMAAQRRMEAVKGAVLALLTDAYQRRDQLAVIAFRGETAQILLEPTRSVDLAEQGLRELPTGGRTPLPHALQLAAQLLDKASQQEAPPLLVILSDGRANVGLPGSGNDEGDDPWAQTLAAAGHLARRGTPALVLDTETGYIRLCRAAQLAEALGAPCLTLEQLTGDALALTVRAQLGAR</sequence>
<name>A0A7V8G0H4_9BURK</name>
<evidence type="ECO:0000313" key="9">
    <source>
        <dbReference type="EMBL" id="KAF1048846.1"/>
    </source>
</evidence>
<keyword evidence="4" id="KW-0067">ATP-binding</keyword>
<dbReference type="EMBL" id="WNDX01000002">
    <property type="protein sequence ID" value="KAF1048846.1"/>
    <property type="molecule type" value="Genomic_DNA"/>
</dbReference>
<dbReference type="InterPro" id="IPR003593">
    <property type="entry name" value="AAA+_ATPase"/>
</dbReference>
<dbReference type="InterPro" id="IPR041628">
    <property type="entry name" value="ChlI/MoxR_AAA_lid"/>
</dbReference>
<dbReference type="PANTHER" id="PTHR35023">
    <property type="entry name" value="CHELATASE-RELATED"/>
    <property type="match status" value="1"/>
</dbReference>
<dbReference type="InterPro" id="IPR041702">
    <property type="entry name" value="BchD/ChlD_VWA"/>
</dbReference>